<accession>A0A078MM43</accession>
<dbReference type="HOGENOM" id="CLU_2494158_0_0_9"/>
<sequence>MALKFLAKVSLETERAKQDVKDALPGRLVELESNNLQLMAALAESYETTVKLTKENEGLKKEIANSETRTMLAIAEIYEMNEEKGA</sequence>
<protein>
    <submittedName>
        <fullName evidence="1">Uncharacterized protein</fullName>
    </submittedName>
</protein>
<name>A0A078MM43_9BACL</name>
<gene>
    <name evidence="1" type="ORF">BN1050_02660</name>
</gene>
<organism evidence="1">
    <name type="scientific">Metalysinibacillus saudimassiliensis</name>
    <dbReference type="NCBI Taxonomy" id="1461583"/>
    <lineage>
        <taxon>Bacteria</taxon>
        <taxon>Bacillati</taxon>
        <taxon>Bacillota</taxon>
        <taxon>Bacilli</taxon>
        <taxon>Bacillales</taxon>
        <taxon>Caryophanaceae</taxon>
        <taxon>Metalysinibacillus</taxon>
    </lineage>
</organism>
<evidence type="ECO:0000313" key="1">
    <source>
        <dbReference type="EMBL" id="CEA05806.1"/>
    </source>
</evidence>
<proteinExistence type="predicted"/>
<dbReference type="EMBL" id="LN483079">
    <property type="protein sequence ID" value="CEA05806.1"/>
    <property type="molecule type" value="Genomic_DNA"/>
</dbReference>
<dbReference type="AlphaFoldDB" id="A0A078MM43"/>
<dbReference type="PATRIC" id="fig|1461583.4.peg.2552"/>
<reference evidence="1" key="1">
    <citation type="submission" date="2014-07" db="EMBL/GenBank/DDBJ databases">
        <authorList>
            <person name="Urmite Genomes Urmite Genomes"/>
        </authorList>
    </citation>
    <scope>NUCLEOTIDE SEQUENCE</scope>
    <source>
        <strain evidence="1">13S34_air</strain>
    </source>
</reference>